<feature type="domain" description="UBA" evidence="1">
    <location>
        <begin position="119"/>
        <end position="153"/>
    </location>
</feature>
<reference evidence="2" key="1">
    <citation type="submission" date="2019-12" db="EMBL/GenBank/DDBJ databases">
        <title>Genome sequencing and annotation of Brassica cretica.</title>
        <authorList>
            <person name="Studholme D.J."/>
            <person name="Sarris P.F."/>
        </authorList>
    </citation>
    <scope>NUCLEOTIDE SEQUENCE</scope>
    <source>
        <strain evidence="2">PFS-102/07</strain>
        <tissue evidence="2">Leaf</tissue>
    </source>
</reference>
<dbReference type="PROSITE" id="PS50030">
    <property type="entry name" value="UBA"/>
    <property type="match status" value="1"/>
</dbReference>
<dbReference type="EMBL" id="QGKY02000164">
    <property type="protein sequence ID" value="KAF2594959.1"/>
    <property type="molecule type" value="Genomic_DNA"/>
</dbReference>
<organism evidence="2">
    <name type="scientific">Brassica cretica</name>
    <name type="common">Mustard</name>
    <dbReference type="NCBI Taxonomy" id="69181"/>
    <lineage>
        <taxon>Eukaryota</taxon>
        <taxon>Viridiplantae</taxon>
        <taxon>Streptophyta</taxon>
        <taxon>Embryophyta</taxon>
        <taxon>Tracheophyta</taxon>
        <taxon>Spermatophyta</taxon>
        <taxon>Magnoliopsida</taxon>
        <taxon>eudicotyledons</taxon>
        <taxon>Gunneridae</taxon>
        <taxon>Pentapetalae</taxon>
        <taxon>rosids</taxon>
        <taxon>malvids</taxon>
        <taxon>Brassicales</taxon>
        <taxon>Brassicaceae</taxon>
        <taxon>Brassiceae</taxon>
        <taxon>Brassica</taxon>
    </lineage>
</organism>
<accession>A0A8S9KKU8</accession>
<gene>
    <name evidence="2" type="ORF">F2Q70_00045142</name>
</gene>
<dbReference type="InterPro" id="IPR009060">
    <property type="entry name" value="UBA-like_sf"/>
</dbReference>
<dbReference type="SUPFAM" id="SSF46934">
    <property type="entry name" value="UBA-like"/>
    <property type="match status" value="2"/>
</dbReference>
<comment type="caution">
    <text evidence="2">The sequence shown here is derived from an EMBL/GenBank/DDBJ whole genome shotgun (WGS) entry which is preliminary data.</text>
</comment>
<evidence type="ECO:0000313" key="2">
    <source>
        <dbReference type="EMBL" id="KAF2594959.1"/>
    </source>
</evidence>
<dbReference type="Gene3D" id="1.10.8.10">
    <property type="entry name" value="DNA helicase RuvA subunit, C-terminal domain"/>
    <property type="match status" value="1"/>
</dbReference>
<proteinExistence type="predicted"/>
<sequence>MIYHLRCVGVLMICSSPQANIPVCCVLGEGTLNLLQKMAKHSAGDDDDVNWNTDDEIDNFQSSPRNVVHMDETVAKFIEMGFSIEMIGRAVEETGGENPEPLMILETLFKISTSPEASSSKSKVIDELIGMGFSEELVIKAIQEHGNDMSLTLLFPWNWETSVWYLETVFDNM</sequence>
<dbReference type="AlphaFoldDB" id="A0A8S9KKU8"/>
<dbReference type="CDD" id="cd14270">
    <property type="entry name" value="UBA"/>
    <property type="match status" value="1"/>
</dbReference>
<name>A0A8S9KKU8_BRACR</name>
<protein>
    <recommendedName>
        <fullName evidence="1">UBA domain-containing protein</fullName>
    </recommendedName>
</protein>
<evidence type="ECO:0000259" key="1">
    <source>
        <dbReference type="PROSITE" id="PS50030"/>
    </source>
</evidence>
<dbReference type="InterPro" id="IPR015940">
    <property type="entry name" value="UBA"/>
</dbReference>